<name>D6RCV5_MOUSE</name>
<dbReference type="Ensembl" id="ENSMUST00000154691.8">
    <property type="protein sequence ID" value="ENSMUSP00000123496.2"/>
    <property type="gene ID" value="ENSMUSG00000039048.16"/>
</dbReference>
<sequence>MFRRALRLGLGPGLPYRGLRTRKGGFTLGKAEGSSGSGEPKPSIDVTFKTGMQRCLTLRRRLIPSCLERNMKCCMTPATCPQNRRMWSS</sequence>
<dbReference type="GeneTree" id="ENSGT00390000006114"/>
<organism evidence="2 4">
    <name type="scientific">Mus musculus</name>
    <name type="common">Mouse</name>
    <dbReference type="NCBI Taxonomy" id="10090"/>
    <lineage>
        <taxon>Eukaryota</taxon>
        <taxon>Metazoa</taxon>
        <taxon>Chordata</taxon>
        <taxon>Craniata</taxon>
        <taxon>Vertebrata</taxon>
        <taxon>Euteleostomi</taxon>
        <taxon>Mammalia</taxon>
        <taxon>Eutheria</taxon>
        <taxon>Euarchontoglires</taxon>
        <taxon>Glires</taxon>
        <taxon>Rodentia</taxon>
        <taxon>Myomorpha</taxon>
        <taxon>Muroidea</taxon>
        <taxon>Muridae</taxon>
        <taxon>Murinae</taxon>
        <taxon>Mus</taxon>
        <taxon>Mus</taxon>
    </lineage>
</organism>
<dbReference type="ExpressionAtlas" id="D6RCV5">
    <property type="expression patterns" value="baseline and differential"/>
</dbReference>
<reference evidence="2 4" key="1">
    <citation type="journal article" date="2009" name="PLoS Biol.">
        <title>Lineage-specific biology revealed by a finished genome assembly of the mouse.</title>
        <authorList>
            <consortium name="Mouse Genome Sequencing Consortium"/>
            <person name="Church D.M."/>
            <person name="Goodstadt L."/>
            <person name="Hillier L.W."/>
            <person name="Zody M.C."/>
            <person name="Goldstein S."/>
            <person name="She X."/>
            <person name="Bult C.J."/>
            <person name="Agarwala R."/>
            <person name="Cherry J.L."/>
            <person name="DiCuccio M."/>
            <person name="Hlavina W."/>
            <person name="Kapustin Y."/>
            <person name="Meric P."/>
            <person name="Maglott D."/>
            <person name="Birtle Z."/>
            <person name="Marques A.C."/>
            <person name="Graves T."/>
            <person name="Zhou S."/>
            <person name="Teague B."/>
            <person name="Potamousis K."/>
            <person name="Churas C."/>
            <person name="Place M."/>
            <person name="Herschleb J."/>
            <person name="Runnheim R."/>
            <person name="Forrest D."/>
            <person name="Amos-Landgraf J."/>
            <person name="Schwartz D.C."/>
            <person name="Cheng Z."/>
            <person name="Lindblad-Toh K."/>
            <person name="Eichler E.E."/>
            <person name="Ponting C.P."/>
        </authorList>
    </citation>
    <scope>NUCLEOTIDE SEQUENCE [LARGE SCALE GENOMIC DNA]</scope>
    <source>
        <strain evidence="2 4">C57BL/6J</strain>
    </source>
</reference>
<evidence type="ECO:0000313" key="4">
    <source>
        <dbReference type="Proteomes" id="UP000000589"/>
    </source>
</evidence>
<proteinExistence type="predicted"/>
<dbReference type="HOGENOM" id="CLU_2454127_0_0_1"/>
<dbReference type="MGI" id="MGI:2446262">
    <property type="gene designation" value="Foxred1"/>
</dbReference>
<reference evidence="2" key="3">
    <citation type="submission" date="2025-05" db="UniProtKB">
        <authorList>
            <consortium name="Ensembl"/>
        </authorList>
    </citation>
    <scope>IDENTIFICATION</scope>
    <source>
        <strain evidence="2">C57BL/6J</strain>
    </source>
</reference>
<evidence type="ECO:0000313" key="3">
    <source>
        <dbReference type="MGI" id="MGI:2446262"/>
    </source>
</evidence>
<evidence type="ECO:0000256" key="1">
    <source>
        <dbReference type="SAM" id="MobiDB-lite"/>
    </source>
</evidence>
<dbReference type="Antibodypedia" id="32986">
    <property type="antibodies" value="164 antibodies from 27 providers"/>
</dbReference>
<accession>D6RCV5</accession>
<dbReference type="Proteomes" id="UP000000589">
    <property type="component" value="Chromosome 9"/>
</dbReference>
<feature type="region of interest" description="Disordered" evidence="1">
    <location>
        <begin position="25"/>
        <end position="44"/>
    </location>
</feature>
<dbReference type="Bgee" id="ENSMUSG00000039048">
    <property type="expression patterns" value="Expressed in spermatocyte and 257 other cell types or tissues"/>
</dbReference>
<keyword evidence="4" id="KW-1185">Reference proteome</keyword>
<feature type="compositionally biased region" description="Low complexity" evidence="1">
    <location>
        <begin position="29"/>
        <end position="43"/>
    </location>
</feature>
<evidence type="ECO:0000313" key="2">
    <source>
        <dbReference type="Ensembl" id="ENSMUSP00000123496.2"/>
    </source>
</evidence>
<protein>
    <submittedName>
        <fullName evidence="2">FAD-dependent oxidoreductase domain containing 1</fullName>
    </submittedName>
</protein>
<reference evidence="2" key="2">
    <citation type="journal article" date="2011" name="PLoS Biol.">
        <title>Modernizing reference genome assemblies.</title>
        <authorList>
            <person name="Church D.M."/>
            <person name="Schneider V.A."/>
            <person name="Graves T."/>
            <person name="Auger K."/>
            <person name="Cunningham F."/>
            <person name="Bouk N."/>
            <person name="Chen H.C."/>
            <person name="Agarwala R."/>
            <person name="McLaren W.M."/>
            <person name="Ritchie G.R."/>
            <person name="Albracht D."/>
            <person name="Kremitzki M."/>
            <person name="Rock S."/>
            <person name="Kotkiewicz H."/>
            <person name="Kremitzki C."/>
            <person name="Wollam A."/>
            <person name="Trani L."/>
            <person name="Fulton L."/>
            <person name="Fulton R."/>
            <person name="Matthews L."/>
            <person name="Whitehead S."/>
            <person name="Chow W."/>
            <person name="Torrance J."/>
            <person name="Dunn M."/>
            <person name="Harden G."/>
            <person name="Threadgold G."/>
            <person name="Wood J."/>
            <person name="Collins J."/>
            <person name="Heath P."/>
            <person name="Griffiths G."/>
            <person name="Pelan S."/>
            <person name="Grafham D."/>
            <person name="Eichler E.E."/>
            <person name="Weinstock G."/>
            <person name="Mardis E.R."/>
            <person name="Wilson R.K."/>
            <person name="Howe K."/>
            <person name="Flicek P."/>
            <person name="Hubbard T."/>
        </authorList>
    </citation>
    <scope>NUCLEOTIDE SEQUENCE [LARGE SCALE GENOMIC DNA]</scope>
    <source>
        <strain evidence="2">C57BL/6J</strain>
    </source>
</reference>
<dbReference type="AlphaFoldDB" id="D6RCV5"/>
<dbReference type="VEuPathDB" id="HostDB:ENSMUSG00000039048"/>
<gene>
    <name evidence="2 3" type="primary">Foxred1</name>
</gene>
<dbReference type="Ensembl" id="ENSMUST00000138692.2">
    <property type="protein sequence ID" value="ENSMUSP00000120556.2"/>
    <property type="gene ID" value="ENSMUSG00000039048.16"/>
</dbReference>
<dbReference type="AGR" id="MGI:2446262"/>